<dbReference type="SUPFAM" id="SSF55781">
    <property type="entry name" value="GAF domain-like"/>
    <property type="match status" value="1"/>
</dbReference>
<dbReference type="SUPFAM" id="SSF47384">
    <property type="entry name" value="Homodimeric domain of signal transducing histidine kinase"/>
    <property type="match status" value="1"/>
</dbReference>
<dbReference type="SMART" id="SM00448">
    <property type="entry name" value="REC"/>
    <property type="match status" value="1"/>
</dbReference>
<keyword evidence="10" id="KW-1185">Reference proteome</keyword>
<dbReference type="SMART" id="SM00388">
    <property type="entry name" value="HisKA"/>
    <property type="match status" value="1"/>
</dbReference>
<dbReference type="Gene3D" id="3.30.450.40">
    <property type="match status" value="1"/>
</dbReference>
<dbReference type="Pfam" id="PF00512">
    <property type="entry name" value="HisKA"/>
    <property type="match status" value="1"/>
</dbReference>
<dbReference type="CDD" id="cd17580">
    <property type="entry name" value="REC_2_DhkD-like"/>
    <property type="match status" value="1"/>
</dbReference>
<keyword evidence="5" id="KW-0418">Kinase</keyword>
<dbReference type="EC" id="2.7.13.3" evidence="2"/>
<dbReference type="PROSITE" id="PS50109">
    <property type="entry name" value="HIS_KIN"/>
    <property type="match status" value="1"/>
</dbReference>
<dbReference type="Pfam" id="PF00072">
    <property type="entry name" value="Response_reg"/>
    <property type="match status" value="1"/>
</dbReference>
<dbReference type="Pfam" id="PF01590">
    <property type="entry name" value="GAF"/>
    <property type="match status" value="1"/>
</dbReference>
<evidence type="ECO:0000259" key="7">
    <source>
        <dbReference type="PROSITE" id="PS50109"/>
    </source>
</evidence>
<dbReference type="Proteomes" id="UP000613011">
    <property type="component" value="Unassembled WGS sequence"/>
</dbReference>
<dbReference type="PANTHER" id="PTHR43547:SF2">
    <property type="entry name" value="HYBRID SIGNAL TRANSDUCTION HISTIDINE KINASE C"/>
    <property type="match status" value="1"/>
</dbReference>
<sequence length="567" mass="60512">MSHAFAPWLYTFSSAAVALSKPGESLEGSLERCLQACLPVLADWIVLDVPDREPGLRLAAAHQAPEVAAALATCPWSPPDARLEVCAMASGQRILREGISPAEHLRLRKAAQPHVRLLGELGVGALLSLPIRVGKRLSGALTLCRASARHRFSAGELEHANRVATLVAGRLSAEWADQCARERSDFLARLGHELRNPLAPIVSALELIDRRQPSLLVAERAVIRRQVAHLSRLVDDLLDVSRLSRGELTLRRAPVDLREVVADALDLAAAAFHGRTAPRTQLPDEATWVDGDATRLAQAIAQLLQNAARFTPASGSVSLRLYEQGTQACVEVEDSGCGIAPELLPHLFEPFVQARQPSDRKTGGLGLGLCIVRGVMQLHGGTVQTASAGPGEGARFTMRLPVSAAATLLPAAPPPASAQRPLRILVVDDNRDAAEMLAELLSLIGHDCHIAEDASDALAQLAGFDPELALLDIGLPRVDGLELARILRGRPESAGLHLVALTGYGTPSDRSRALRAGFDEHLVKPVLLDDLLAVISRLTGRPAEILGERPLEPVLPVLPEVGSFASV</sequence>
<evidence type="ECO:0000256" key="3">
    <source>
        <dbReference type="ARBA" id="ARBA00022553"/>
    </source>
</evidence>
<evidence type="ECO:0000313" key="10">
    <source>
        <dbReference type="Proteomes" id="UP000613011"/>
    </source>
</evidence>
<organism evidence="9 10">
    <name type="scientific">Ramlibacter aurantiacus</name>
    <dbReference type="NCBI Taxonomy" id="2801330"/>
    <lineage>
        <taxon>Bacteria</taxon>
        <taxon>Pseudomonadati</taxon>
        <taxon>Pseudomonadota</taxon>
        <taxon>Betaproteobacteria</taxon>
        <taxon>Burkholderiales</taxon>
        <taxon>Comamonadaceae</taxon>
        <taxon>Ramlibacter</taxon>
    </lineage>
</organism>
<dbReference type="PRINTS" id="PR00344">
    <property type="entry name" value="BCTRLSENSOR"/>
</dbReference>
<dbReference type="SMART" id="SM00387">
    <property type="entry name" value="HATPase_c"/>
    <property type="match status" value="1"/>
</dbReference>
<comment type="catalytic activity">
    <reaction evidence="1">
        <text>ATP + protein L-histidine = ADP + protein N-phospho-L-histidine.</text>
        <dbReference type="EC" id="2.7.13.3"/>
    </reaction>
</comment>
<accession>A0A936ZM88</accession>
<dbReference type="RefSeq" id="WP_201682861.1">
    <property type="nucleotide sequence ID" value="NZ_JAEQNA010000001.1"/>
</dbReference>
<feature type="domain" description="Histidine kinase" evidence="7">
    <location>
        <begin position="189"/>
        <end position="404"/>
    </location>
</feature>
<dbReference type="EMBL" id="JAEQNA010000001">
    <property type="protein sequence ID" value="MBL0419860.1"/>
    <property type="molecule type" value="Genomic_DNA"/>
</dbReference>
<dbReference type="InterPro" id="IPR005467">
    <property type="entry name" value="His_kinase_dom"/>
</dbReference>
<dbReference type="InterPro" id="IPR036890">
    <property type="entry name" value="HATPase_C_sf"/>
</dbReference>
<comment type="caution">
    <text evidence="9">The sequence shown here is derived from an EMBL/GenBank/DDBJ whole genome shotgun (WGS) entry which is preliminary data.</text>
</comment>
<dbReference type="PANTHER" id="PTHR43547">
    <property type="entry name" value="TWO-COMPONENT HISTIDINE KINASE"/>
    <property type="match status" value="1"/>
</dbReference>
<dbReference type="InterPro" id="IPR003594">
    <property type="entry name" value="HATPase_dom"/>
</dbReference>
<dbReference type="InterPro" id="IPR003018">
    <property type="entry name" value="GAF"/>
</dbReference>
<dbReference type="Gene3D" id="3.40.50.2300">
    <property type="match status" value="1"/>
</dbReference>
<dbReference type="Gene3D" id="1.10.287.130">
    <property type="match status" value="1"/>
</dbReference>
<dbReference type="SUPFAM" id="SSF52172">
    <property type="entry name" value="CheY-like"/>
    <property type="match status" value="1"/>
</dbReference>
<protein>
    <recommendedName>
        <fullName evidence="2">histidine kinase</fullName>
        <ecNumber evidence="2">2.7.13.3</ecNumber>
    </recommendedName>
</protein>
<proteinExistence type="predicted"/>
<reference evidence="9" key="1">
    <citation type="submission" date="2021-01" db="EMBL/GenBank/DDBJ databases">
        <title>Ramlibacter sp. strain AW1 16S ribosomal RNA gene Genome sequencing and assembly.</title>
        <authorList>
            <person name="Kang M."/>
        </authorList>
    </citation>
    <scope>NUCLEOTIDE SEQUENCE</scope>
    <source>
        <strain evidence="9">AW1</strain>
    </source>
</reference>
<dbReference type="CDD" id="cd00082">
    <property type="entry name" value="HisKA"/>
    <property type="match status" value="1"/>
</dbReference>
<dbReference type="InterPro" id="IPR036097">
    <property type="entry name" value="HisK_dim/P_sf"/>
</dbReference>
<dbReference type="InterPro" id="IPR011006">
    <property type="entry name" value="CheY-like_superfamily"/>
</dbReference>
<evidence type="ECO:0000256" key="5">
    <source>
        <dbReference type="ARBA" id="ARBA00022777"/>
    </source>
</evidence>
<evidence type="ECO:0000256" key="4">
    <source>
        <dbReference type="ARBA" id="ARBA00022679"/>
    </source>
</evidence>
<dbReference type="InterPro" id="IPR029016">
    <property type="entry name" value="GAF-like_dom_sf"/>
</dbReference>
<feature type="domain" description="Response regulatory" evidence="8">
    <location>
        <begin position="423"/>
        <end position="539"/>
    </location>
</feature>
<dbReference type="PROSITE" id="PS50110">
    <property type="entry name" value="RESPONSE_REGULATORY"/>
    <property type="match status" value="1"/>
</dbReference>
<dbReference type="InterPro" id="IPR001789">
    <property type="entry name" value="Sig_transdc_resp-reg_receiver"/>
</dbReference>
<keyword evidence="3 6" id="KW-0597">Phosphoprotein</keyword>
<evidence type="ECO:0000256" key="2">
    <source>
        <dbReference type="ARBA" id="ARBA00012438"/>
    </source>
</evidence>
<dbReference type="GO" id="GO:0000155">
    <property type="term" value="F:phosphorelay sensor kinase activity"/>
    <property type="evidence" value="ECO:0007669"/>
    <property type="project" value="InterPro"/>
</dbReference>
<dbReference type="InterPro" id="IPR004358">
    <property type="entry name" value="Sig_transdc_His_kin-like_C"/>
</dbReference>
<dbReference type="InterPro" id="IPR003661">
    <property type="entry name" value="HisK_dim/P_dom"/>
</dbReference>
<keyword evidence="4" id="KW-0808">Transferase</keyword>
<evidence type="ECO:0000256" key="6">
    <source>
        <dbReference type="PROSITE-ProRule" id="PRU00169"/>
    </source>
</evidence>
<evidence type="ECO:0000313" key="9">
    <source>
        <dbReference type="EMBL" id="MBL0419860.1"/>
    </source>
</evidence>
<gene>
    <name evidence="9" type="ORF">JI739_05830</name>
</gene>
<dbReference type="SUPFAM" id="SSF55874">
    <property type="entry name" value="ATPase domain of HSP90 chaperone/DNA topoisomerase II/histidine kinase"/>
    <property type="match status" value="1"/>
</dbReference>
<feature type="modified residue" description="4-aspartylphosphate" evidence="6">
    <location>
        <position position="472"/>
    </location>
</feature>
<dbReference type="Pfam" id="PF02518">
    <property type="entry name" value="HATPase_c"/>
    <property type="match status" value="1"/>
</dbReference>
<evidence type="ECO:0000256" key="1">
    <source>
        <dbReference type="ARBA" id="ARBA00000085"/>
    </source>
</evidence>
<name>A0A936ZM88_9BURK</name>
<dbReference type="AlphaFoldDB" id="A0A936ZM88"/>
<evidence type="ECO:0000259" key="8">
    <source>
        <dbReference type="PROSITE" id="PS50110"/>
    </source>
</evidence>
<dbReference type="Gene3D" id="3.30.565.10">
    <property type="entry name" value="Histidine kinase-like ATPase, C-terminal domain"/>
    <property type="match status" value="1"/>
</dbReference>